<dbReference type="InterPro" id="IPR000014">
    <property type="entry name" value="PAS"/>
</dbReference>
<gene>
    <name evidence="9" type="ORF">OB69_08880</name>
</gene>
<evidence type="ECO:0000313" key="9">
    <source>
        <dbReference type="EMBL" id="KOF02942.1"/>
    </source>
</evidence>
<dbReference type="SUPFAM" id="SSF47384">
    <property type="entry name" value="Homodimeric domain of signal transducing histidine kinase"/>
    <property type="match status" value="1"/>
</dbReference>
<feature type="domain" description="PAS" evidence="7">
    <location>
        <begin position="654"/>
        <end position="724"/>
    </location>
</feature>
<dbReference type="Gene3D" id="3.30.565.10">
    <property type="entry name" value="Histidine kinase-like ATPase, C-terminal domain"/>
    <property type="match status" value="1"/>
</dbReference>
<dbReference type="OrthoDB" id="9808408at2"/>
<evidence type="ECO:0000259" key="6">
    <source>
        <dbReference type="PROSITE" id="PS50109"/>
    </source>
</evidence>
<dbReference type="PROSITE" id="PS50113">
    <property type="entry name" value="PAC"/>
    <property type="match status" value="5"/>
</dbReference>
<dbReference type="PANTHER" id="PTHR43304">
    <property type="entry name" value="PHYTOCHROME-LIKE PROTEIN CPH1"/>
    <property type="match status" value="1"/>
</dbReference>
<dbReference type="CDD" id="cd00075">
    <property type="entry name" value="HATPase"/>
    <property type="match status" value="1"/>
</dbReference>
<feature type="domain" description="PAS" evidence="7">
    <location>
        <begin position="527"/>
        <end position="597"/>
    </location>
</feature>
<feature type="domain" description="PAS" evidence="7">
    <location>
        <begin position="147"/>
        <end position="196"/>
    </location>
</feature>
<dbReference type="AlphaFoldDB" id="A0A0L8AL44"/>
<dbReference type="InterPro" id="IPR036097">
    <property type="entry name" value="HisK_dim/P_sf"/>
</dbReference>
<evidence type="ECO:0000259" key="8">
    <source>
        <dbReference type="PROSITE" id="PS50113"/>
    </source>
</evidence>
<dbReference type="PANTHER" id="PTHR43304:SF1">
    <property type="entry name" value="PAC DOMAIN-CONTAINING PROTEIN"/>
    <property type="match status" value="1"/>
</dbReference>
<feature type="domain" description="PAC" evidence="8">
    <location>
        <begin position="474"/>
        <end position="526"/>
    </location>
</feature>
<evidence type="ECO:0000256" key="5">
    <source>
        <dbReference type="ARBA" id="ARBA00022777"/>
    </source>
</evidence>
<dbReference type="InterPro" id="IPR035965">
    <property type="entry name" value="PAS-like_dom_sf"/>
</dbReference>
<feature type="domain" description="PAC" evidence="8">
    <location>
        <begin position="601"/>
        <end position="653"/>
    </location>
</feature>
<dbReference type="PROSITE" id="PS50112">
    <property type="entry name" value="PAS"/>
    <property type="match status" value="4"/>
</dbReference>
<dbReference type="Pfam" id="PF00512">
    <property type="entry name" value="HisKA"/>
    <property type="match status" value="1"/>
</dbReference>
<evidence type="ECO:0000259" key="7">
    <source>
        <dbReference type="PROSITE" id="PS50112"/>
    </source>
</evidence>
<dbReference type="NCBIfam" id="TIGR00229">
    <property type="entry name" value="sensory_box"/>
    <property type="match status" value="5"/>
</dbReference>
<comment type="caution">
    <text evidence="9">The sequence shown here is derived from an EMBL/GenBank/DDBJ whole genome shotgun (WGS) entry which is preliminary data.</text>
</comment>
<name>A0A0L8AL44_9BACT</name>
<keyword evidence="5" id="KW-0418">Kinase</keyword>
<sequence>MQNVFDDSTSEIPDTNAKSINYESVVKNLLEVVWSIDMSVEPYEIIYLNDPLTRTPGEIYDKAASTIEEWQSTIHPDDQERILDEVVNVLNVGSGNYAYRALRGKDNYRYVRDRVKVFYKEGKPVRLDGITTDIDDIRRSRRDLELSQQRLKSIVEALPDPVFISTQNTGKAIFANEMLFEVYGMNPDEFLGKKVIQFYQNFEGRKSYLETLVKNGSVQNHELMLQNNKGGSYWVSASTMPLEFQNEPCYITILQDITVRKSLERELKQSNDRYQLAVEGTNDVIWEYDFKKSKSYLSPQFWEAMGLKPQKNPLDKNLLAKFIHEEDRLEFLQLIHHKFETKNEELEMETRMVGKDGLMLWIFIKAKILYSEGKGLPKRIVGSLSNITSLKQAQSKLRESEAKYKLISENSSDCICLQTPDGTFIFVSPASKDIIGYDATELEALRLREFIEKDGLIQVSQAMLNVINQETKMASVTFKAKHKNGHYVWLESRGGLITDSEGDPLYLLTSTRDVTERFIAAQKLKESQERYKLITENSHDIVTLMNPDGVYDFVSPSVKDILGYETYEMIGQNSMSFIHPEDLPEVANRMKATIDEKLKDEKITFRFRDKENNWRWLEAQGGVILNDSGEIIFIRSNKRDITEKVLTEQKLHEKEEQYKLVSENSGDVIALQDFEGRISFISPSLKFLLGYEQDALLDTFYSDLIHPEEQPFVQSVINQVIENKSKNVKVTYRIQAQDEEWVWVESSYSSIEDSNGNFLYLQSSTRDISERIKALEKERQLGKLKSSFISMASHEFRTPLTTIQSSNELINMYLDADPNPNTKLKKHVGRIRTELERMNSLLKDVFTLGRLDVGKTVIKKDITSLTGIIKQVVLENSVQHKSRNVLVKIEGEERQVELDSQLIGHSLSNLINNALKYSENRPDPEVIVTYKKVGVRVEIKDFGIGIPEKDQKGLFESFSRATNVGDIEGTGLGLIIVKQFVEIHGGTVSFESELGKGTSFFIDLPDV</sequence>
<dbReference type="InterPro" id="IPR000700">
    <property type="entry name" value="PAS-assoc_C"/>
</dbReference>
<dbReference type="Pfam" id="PF13426">
    <property type="entry name" value="PAS_9"/>
    <property type="match status" value="1"/>
</dbReference>
<dbReference type="GO" id="GO:0000155">
    <property type="term" value="F:phosphorelay sensor kinase activity"/>
    <property type="evidence" value="ECO:0007669"/>
    <property type="project" value="InterPro"/>
</dbReference>
<feature type="domain" description="PAC" evidence="8">
    <location>
        <begin position="219"/>
        <end position="269"/>
    </location>
</feature>
<dbReference type="InterPro" id="IPR003661">
    <property type="entry name" value="HisK_dim/P_dom"/>
</dbReference>
<dbReference type="SUPFAM" id="SSF55785">
    <property type="entry name" value="PYP-like sensor domain (PAS domain)"/>
    <property type="match status" value="6"/>
</dbReference>
<evidence type="ECO:0000313" key="10">
    <source>
        <dbReference type="Proteomes" id="UP000036908"/>
    </source>
</evidence>
<dbReference type="SMART" id="SM00387">
    <property type="entry name" value="HATPase_c"/>
    <property type="match status" value="1"/>
</dbReference>
<feature type="domain" description="Histidine kinase" evidence="6">
    <location>
        <begin position="791"/>
        <end position="1007"/>
    </location>
</feature>
<dbReference type="SUPFAM" id="SSF55874">
    <property type="entry name" value="ATPase domain of HSP90 chaperone/DNA topoisomerase II/histidine kinase"/>
    <property type="match status" value="1"/>
</dbReference>
<dbReference type="InterPro" id="IPR036890">
    <property type="entry name" value="HATPase_C_sf"/>
</dbReference>
<feature type="domain" description="PAC" evidence="8">
    <location>
        <begin position="346"/>
        <end position="399"/>
    </location>
</feature>
<dbReference type="Pfam" id="PF02518">
    <property type="entry name" value="HATPase_c"/>
    <property type="match status" value="1"/>
</dbReference>
<dbReference type="CDD" id="cd00130">
    <property type="entry name" value="PAS"/>
    <property type="match status" value="4"/>
</dbReference>
<dbReference type="RefSeq" id="WP_053223365.1">
    <property type="nucleotide sequence ID" value="NZ_JSVA01000009.1"/>
</dbReference>
<keyword evidence="10" id="KW-1185">Reference proteome</keyword>
<evidence type="ECO:0000256" key="3">
    <source>
        <dbReference type="ARBA" id="ARBA00022553"/>
    </source>
</evidence>
<feature type="domain" description="PAS" evidence="7">
    <location>
        <begin position="400"/>
        <end position="470"/>
    </location>
</feature>
<dbReference type="CDD" id="cd00082">
    <property type="entry name" value="HisKA"/>
    <property type="match status" value="1"/>
</dbReference>
<comment type="catalytic activity">
    <reaction evidence="1">
        <text>ATP + protein L-histidine = ADP + protein N-phospho-L-histidine.</text>
        <dbReference type="EC" id="2.7.13.3"/>
    </reaction>
</comment>
<dbReference type="EC" id="2.7.13.3" evidence="2"/>
<keyword evidence="3" id="KW-0597">Phosphoprotein</keyword>
<dbReference type="SMART" id="SM00388">
    <property type="entry name" value="HisKA"/>
    <property type="match status" value="1"/>
</dbReference>
<evidence type="ECO:0000256" key="1">
    <source>
        <dbReference type="ARBA" id="ARBA00000085"/>
    </source>
</evidence>
<evidence type="ECO:0000256" key="2">
    <source>
        <dbReference type="ARBA" id="ARBA00012438"/>
    </source>
</evidence>
<dbReference type="InterPro" id="IPR003594">
    <property type="entry name" value="HATPase_dom"/>
</dbReference>
<dbReference type="Gene3D" id="3.30.450.20">
    <property type="entry name" value="PAS domain"/>
    <property type="match status" value="6"/>
</dbReference>
<dbReference type="Proteomes" id="UP000036908">
    <property type="component" value="Unassembled WGS sequence"/>
</dbReference>
<evidence type="ECO:0000256" key="4">
    <source>
        <dbReference type="ARBA" id="ARBA00022679"/>
    </source>
</evidence>
<dbReference type="InterPro" id="IPR005467">
    <property type="entry name" value="His_kinase_dom"/>
</dbReference>
<dbReference type="InterPro" id="IPR052162">
    <property type="entry name" value="Sensor_kinase/Photoreceptor"/>
</dbReference>
<dbReference type="Gene3D" id="1.10.287.130">
    <property type="match status" value="1"/>
</dbReference>
<dbReference type="PRINTS" id="PR00344">
    <property type="entry name" value="BCTRLSENSOR"/>
</dbReference>
<dbReference type="Pfam" id="PF08447">
    <property type="entry name" value="PAS_3"/>
    <property type="match status" value="5"/>
</dbReference>
<organism evidence="9 10">
    <name type="scientific">Roseivirga seohaensis subsp. aquiponti</name>
    <dbReference type="NCBI Taxonomy" id="1566026"/>
    <lineage>
        <taxon>Bacteria</taxon>
        <taxon>Pseudomonadati</taxon>
        <taxon>Bacteroidota</taxon>
        <taxon>Cytophagia</taxon>
        <taxon>Cytophagales</taxon>
        <taxon>Roseivirgaceae</taxon>
        <taxon>Roseivirga</taxon>
    </lineage>
</organism>
<dbReference type="SMART" id="SM00091">
    <property type="entry name" value="PAS"/>
    <property type="match status" value="6"/>
</dbReference>
<proteinExistence type="predicted"/>
<reference evidence="10" key="1">
    <citation type="submission" date="2014-11" db="EMBL/GenBank/DDBJ databases">
        <title>Genome sequencing of Roseivirga sp. D-25.</title>
        <authorList>
            <person name="Selvaratnam C."/>
            <person name="Thevarajoo S."/>
            <person name="Goh K.M."/>
            <person name="Eee R."/>
            <person name="Chan K.-G."/>
            <person name="Chong C.S."/>
        </authorList>
    </citation>
    <scope>NUCLEOTIDE SEQUENCE [LARGE SCALE GENOMIC DNA]</scope>
    <source>
        <strain evidence="10">D-25</strain>
    </source>
</reference>
<dbReference type="SMART" id="SM00086">
    <property type="entry name" value="PAC"/>
    <property type="match status" value="6"/>
</dbReference>
<feature type="domain" description="PAC" evidence="8">
    <location>
        <begin position="728"/>
        <end position="780"/>
    </location>
</feature>
<dbReference type="EMBL" id="JSVA01000009">
    <property type="protein sequence ID" value="KOF02942.1"/>
    <property type="molecule type" value="Genomic_DNA"/>
</dbReference>
<protein>
    <recommendedName>
        <fullName evidence="2">histidine kinase</fullName>
        <ecNumber evidence="2">2.7.13.3</ecNumber>
    </recommendedName>
</protein>
<dbReference type="InterPro" id="IPR001610">
    <property type="entry name" value="PAC"/>
</dbReference>
<dbReference type="PATRIC" id="fig|1566026.4.peg.3609"/>
<accession>A0A0L8AL44</accession>
<dbReference type="PROSITE" id="PS50109">
    <property type="entry name" value="HIS_KIN"/>
    <property type="match status" value="1"/>
</dbReference>
<dbReference type="InterPro" id="IPR013655">
    <property type="entry name" value="PAS_fold_3"/>
</dbReference>
<dbReference type="InterPro" id="IPR004358">
    <property type="entry name" value="Sig_transdc_His_kin-like_C"/>
</dbReference>
<keyword evidence="4" id="KW-0808">Transferase</keyword>